<dbReference type="EMBL" id="JADAQX010000646">
    <property type="protein sequence ID" value="KAF8819671.1"/>
    <property type="molecule type" value="Genomic_DNA"/>
</dbReference>
<evidence type="ECO:0000313" key="10">
    <source>
        <dbReference type="EMBL" id="KAF8819671.1"/>
    </source>
</evidence>
<feature type="domain" description="Protein kinase" evidence="9">
    <location>
        <begin position="1"/>
        <end position="294"/>
    </location>
</feature>
<evidence type="ECO:0000256" key="6">
    <source>
        <dbReference type="ARBA" id="ARBA00022840"/>
    </source>
</evidence>
<keyword evidence="4" id="KW-0547">Nucleotide-binding</keyword>
<reference evidence="10 11" key="1">
    <citation type="journal article" date="2020" name="bioRxiv">
        <title>Metabolic contributions of an alphaproteobacterial endosymbiont in the apicomplexan Cardiosporidium cionae.</title>
        <authorList>
            <person name="Hunter E.S."/>
            <person name="Paight C.J."/>
            <person name="Lane C.E."/>
        </authorList>
    </citation>
    <scope>NUCLEOTIDE SEQUENCE [LARGE SCALE GENOMIC DNA]</scope>
    <source>
        <strain evidence="10">ESH_2018</strain>
    </source>
</reference>
<proteinExistence type="predicted"/>
<dbReference type="Proteomes" id="UP000823046">
    <property type="component" value="Unassembled WGS sequence"/>
</dbReference>
<organism evidence="10 11">
    <name type="scientific">Cardiosporidium cionae</name>
    <dbReference type="NCBI Taxonomy" id="476202"/>
    <lineage>
        <taxon>Eukaryota</taxon>
        <taxon>Sar</taxon>
        <taxon>Alveolata</taxon>
        <taxon>Apicomplexa</taxon>
        <taxon>Aconoidasida</taxon>
        <taxon>Nephromycida</taxon>
        <taxon>Cardiosporidium</taxon>
    </lineage>
</organism>
<dbReference type="SUPFAM" id="SSF56112">
    <property type="entry name" value="Protein kinase-like (PK-like)"/>
    <property type="match status" value="1"/>
</dbReference>
<evidence type="ECO:0000259" key="9">
    <source>
        <dbReference type="PROSITE" id="PS50011"/>
    </source>
</evidence>
<evidence type="ECO:0000256" key="4">
    <source>
        <dbReference type="ARBA" id="ARBA00022741"/>
    </source>
</evidence>
<dbReference type="PROSITE" id="PS50011">
    <property type="entry name" value="PROTEIN_KINASE_DOM"/>
    <property type="match status" value="1"/>
</dbReference>
<dbReference type="PANTHER" id="PTHR24343:SF466">
    <property type="entry name" value="AMP-ACTIVATED PROTEIN KINASE ALPHA SUBUNIT, ISOFORM A"/>
    <property type="match status" value="1"/>
</dbReference>
<dbReference type="Pfam" id="PF00069">
    <property type="entry name" value="Pkinase"/>
    <property type="match status" value="1"/>
</dbReference>
<evidence type="ECO:0000256" key="2">
    <source>
        <dbReference type="ARBA" id="ARBA00022527"/>
    </source>
</evidence>
<dbReference type="PROSITE" id="PS00109">
    <property type="entry name" value="PROTEIN_KINASE_TYR"/>
    <property type="match status" value="1"/>
</dbReference>
<sequence>MDHYNGDYVTDGENFVMEAAVLTYFKRNKIGLAPHLVAILEEFTPPNATPSSQESSSCCGYVCIVSELYGEDLLYYVERRLKEERSLLPNEKRLLQRKAMEIVTFLHERGLCHLDVTPENILIGPQGMKLCDFGKTTPIYSSCIRHLKEATGTNTKIPFESCEPTIGKAAYMPPECWKVYRLLEDLRIHNPLEDLRHMTSLEKRKAFYFRVEDADVFMLGILMFWIWSGGCIWKYSDPQTDFQFQTLVNFDMNVDAFHECRKWPIPLKDILKKSLSYQSSSRENLQHLIAHRWWKYPVQQAL</sequence>
<dbReference type="InterPro" id="IPR000719">
    <property type="entry name" value="Prot_kinase_dom"/>
</dbReference>
<evidence type="ECO:0000256" key="3">
    <source>
        <dbReference type="ARBA" id="ARBA00022679"/>
    </source>
</evidence>
<dbReference type="SMART" id="SM00220">
    <property type="entry name" value="S_TKc"/>
    <property type="match status" value="1"/>
</dbReference>
<name>A0ABQ7J6P0_9APIC</name>
<comment type="caution">
    <text evidence="10">The sequence shown here is derived from an EMBL/GenBank/DDBJ whole genome shotgun (WGS) entry which is preliminary data.</text>
</comment>
<evidence type="ECO:0000313" key="11">
    <source>
        <dbReference type="Proteomes" id="UP000823046"/>
    </source>
</evidence>
<comment type="catalytic activity">
    <reaction evidence="8">
        <text>L-seryl-[protein] + ATP = O-phospho-L-seryl-[protein] + ADP + H(+)</text>
        <dbReference type="Rhea" id="RHEA:17989"/>
        <dbReference type="Rhea" id="RHEA-COMP:9863"/>
        <dbReference type="Rhea" id="RHEA-COMP:11604"/>
        <dbReference type="ChEBI" id="CHEBI:15378"/>
        <dbReference type="ChEBI" id="CHEBI:29999"/>
        <dbReference type="ChEBI" id="CHEBI:30616"/>
        <dbReference type="ChEBI" id="CHEBI:83421"/>
        <dbReference type="ChEBI" id="CHEBI:456216"/>
        <dbReference type="EC" id="2.7.11.1"/>
    </reaction>
</comment>
<dbReference type="InterPro" id="IPR011009">
    <property type="entry name" value="Kinase-like_dom_sf"/>
</dbReference>
<gene>
    <name evidence="10" type="ORF">IE077_004148</name>
</gene>
<evidence type="ECO:0000256" key="7">
    <source>
        <dbReference type="ARBA" id="ARBA00047899"/>
    </source>
</evidence>
<evidence type="ECO:0000256" key="1">
    <source>
        <dbReference type="ARBA" id="ARBA00012513"/>
    </source>
</evidence>
<evidence type="ECO:0000256" key="8">
    <source>
        <dbReference type="ARBA" id="ARBA00048679"/>
    </source>
</evidence>
<dbReference type="EC" id="2.7.11.1" evidence="1"/>
<keyword evidence="11" id="KW-1185">Reference proteome</keyword>
<comment type="catalytic activity">
    <reaction evidence="7">
        <text>L-threonyl-[protein] + ATP = O-phospho-L-threonyl-[protein] + ADP + H(+)</text>
        <dbReference type="Rhea" id="RHEA:46608"/>
        <dbReference type="Rhea" id="RHEA-COMP:11060"/>
        <dbReference type="Rhea" id="RHEA-COMP:11605"/>
        <dbReference type="ChEBI" id="CHEBI:15378"/>
        <dbReference type="ChEBI" id="CHEBI:30013"/>
        <dbReference type="ChEBI" id="CHEBI:30616"/>
        <dbReference type="ChEBI" id="CHEBI:61977"/>
        <dbReference type="ChEBI" id="CHEBI:456216"/>
        <dbReference type="EC" id="2.7.11.1"/>
    </reaction>
</comment>
<dbReference type="InterPro" id="IPR008266">
    <property type="entry name" value="Tyr_kinase_AS"/>
</dbReference>
<keyword evidence="2" id="KW-0723">Serine/threonine-protein kinase</keyword>
<protein>
    <recommendedName>
        <fullName evidence="1">non-specific serine/threonine protein kinase</fullName>
        <ecNumber evidence="1">2.7.11.1</ecNumber>
    </recommendedName>
</protein>
<evidence type="ECO:0000256" key="5">
    <source>
        <dbReference type="ARBA" id="ARBA00022777"/>
    </source>
</evidence>
<keyword evidence="5 10" id="KW-0418">Kinase</keyword>
<dbReference type="PANTHER" id="PTHR24343">
    <property type="entry name" value="SERINE/THREONINE KINASE"/>
    <property type="match status" value="1"/>
</dbReference>
<keyword evidence="6" id="KW-0067">ATP-binding</keyword>
<keyword evidence="3" id="KW-0808">Transferase</keyword>
<dbReference type="Gene3D" id="1.10.510.10">
    <property type="entry name" value="Transferase(Phosphotransferase) domain 1"/>
    <property type="match status" value="1"/>
</dbReference>
<dbReference type="GO" id="GO:0016301">
    <property type="term" value="F:kinase activity"/>
    <property type="evidence" value="ECO:0007669"/>
    <property type="project" value="UniProtKB-KW"/>
</dbReference>
<accession>A0ABQ7J6P0</accession>